<comment type="caution">
    <text evidence="2">The sequence shown here is derived from an EMBL/GenBank/DDBJ whole genome shotgun (WGS) entry which is preliminary data.</text>
</comment>
<reference evidence="2 3" key="1">
    <citation type="journal article" date="2020" name="Nature">
        <title>Six reference-quality genomes reveal evolution of bat adaptations.</title>
        <authorList>
            <person name="Jebb D."/>
            <person name="Huang Z."/>
            <person name="Pippel M."/>
            <person name="Hughes G.M."/>
            <person name="Lavrichenko K."/>
            <person name="Devanna P."/>
            <person name="Winkler S."/>
            <person name="Jermiin L.S."/>
            <person name="Skirmuntt E.C."/>
            <person name="Katzourakis A."/>
            <person name="Burkitt-Gray L."/>
            <person name="Ray D.A."/>
            <person name="Sullivan K.A.M."/>
            <person name="Roscito J.G."/>
            <person name="Kirilenko B.M."/>
            <person name="Davalos L.M."/>
            <person name="Corthals A.P."/>
            <person name="Power M.L."/>
            <person name="Jones G."/>
            <person name="Ransome R.D."/>
            <person name="Dechmann D.K.N."/>
            <person name="Locatelli A.G."/>
            <person name="Puechmaille S.J."/>
            <person name="Fedrigo O."/>
            <person name="Jarvis E.D."/>
            <person name="Hiller M."/>
            <person name="Vernes S.C."/>
            <person name="Myers E.W."/>
            <person name="Teeling E.C."/>
        </authorList>
    </citation>
    <scope>NUCLEOTIDE SEQUENCE [LARGE SCALE GENOMIC DNA]</scope>
    <source>
        <strain evidence="2">MPipKuh1</strain>
        <tissue evidence="2">Flight muscle</tissue>
    </source>
</reference>
<proteinExistence type="predicted"/>
<evidence type="ECO:0000313" key="2">
    <source>
        <dbReference type="EMBL" id="KAF6267513.1"/>
    </source>
</evidence>
<dbReference type="Proteomes" id="UP000558488">
    <property type="component" value="Unassembled WGS sequence"/>
</dbReference>
<dbReference type="EMBL" id="JACAGB010000143">
    <property type="protein sequence ID" value="KAF6267513.1"/>
    <property type="molecule type" value="Genomic_DNA"/>
</dbReference>
<protein>
    <submittedName>
        <fullName evidence="2">Uncharacterized protein</fullName>
    </submittedName>
</protein>
<keyword evidence="3" id="KW-1185">Reference proteome</keyword>
<feature type="region of interest" description="Disordered" evidence="1">
    <location>
        <begin position="1"/>
        <end position="21"/>
    </location>
</feature>
<name>A0A7J7QUM9_PIPKU</name>
<dbReference type="AlphaFoldDB" id="A0A7J7QUM9"/>
<sequence length="121" mass="12786">MSQAFSPGRIAPPGGSEPCPSAVMLANTHSCGPGSRVPQGGVAPPIHSASCQRQGQTWGEIKVGREKVISWDLQVVDRLPPARPLLGMVPTTQACALGWNRTRALHKIPGRRTFISRGGPS</sequence>
<evidence type="ECO:0000313" key="3">
    <source>
        <dbReference type="Proteomes" id="UP000558488"/>
    </source>
</evidence>
<organism evidence="2 3">
    <name type="scientific">Pipistrellus kuhlii</name>
    <name type="common">Kuhl's pipistrelle</name>
    <dbReference type="NCBI Taxonomy" id="59472"/>
    <lineage>
        <taxon>Eukaryota</taxon>
        <taxon>Metazoa</taxon>
        <taxon>Chordata</taxon>
        <taxon>Craniata</taxon>
        <taxon>Vertebrata</taxon>
        <taxon>Euteleostomi</taxon>
        <taxon>Mammalia</taxon>
        <taxon>Eutheria</taxon>
        <taxon>Laurasiatheria</taxon>
        <taxon>Chiroptera</taxon>
        <taxon>Yangochiroptera</taxon>
        <taxon>Vespertilionidae</taxon>
        <taxon>Pipistrellus</taxon>
    </lineage>
</organism>
<accession>A0A7J7QUM9</accession>
<evidence type="ECO:0000256" key="1">
    <source>
        <dbReference type="SAM" id="MobiDB-lite"/>
    </source>
</evidence>
<gene>
    <name evidence="2" type="ORF">mPipKuh1_008453</name>
</gene>